<evidence type="ECO:0000313" key="2">
    <source>
        <dbReference type="EMBL" id="SDC91972.1"/>
    </source>
</evidence>
<feature type="signal peptide" evidence="1">
    <location>
        <begin position="1"/>
        <end position="21"/>
    </location>
</feature>
<keyword evidence="1" id="KW-0732">Signal</keyword>
<dbReference type="Proteomes" id="UP000199628">
    <property type="component" value="Unassembled WGS sequence"/>
</dbReference>
<dbReference type="EMBL" id="FMZV01000004">
    <property type="protein sequence ID" value="SDC91972.1"/>
    <property type="molecule type" value="Genomic_DNA"/>
</dbReference>
<dbReference type="STRING" id="639004.SAMN04488239_104133"/>
<proteinExistence type="predicted"/>
<organism evidence="2 3">
    <name type="scientific">Ruegeria marina</name>
    <dbReference type="NCBI Taxonomy" id="639004"/>
    <lineage>
        <taxon>Bacteria</taxon>
        <taxon>Pseudomonadati</taxon>
        <taxon>Pseudomonadota</taxon>
        <taxon>Alphaproteobacteria</taxon>
        <taxon>Rhodobacterales</taxon>
        <taxon>Roseobacteraceae</taxon>
        <taxon>Ruegeria</taxon>
    </lineage>
</organism>
<dbReference type="RefSeq" id="WP_176827878.1">
    <property type="nucleotide sequence ID" value="NZ_FMZV01000004.1"/>
</dbReference>
<keyword evidence="3" id="KW-1185">Reference proteome</keyword>
<evidence type="ECO:0000313" key="3">
    <source>
        <dbReference type="Proteomes" id="UP000199628"/>
    </source>
</evidence>
<sequence length="54" mass="5557">MTLKTLTCAVVLTMAPLSALAMGCSSRGHEQTQSCAPGTQWDAGSQSCVQVVNS</sequence>
<feature type="chain" id="PRO_5011729473" description="Chitin binding Peritrophin-A domain-containing protein" evidence="1">
    <location>
        <begin position="22"/>
        <end position="54"/>
    </location>
</feature>
<dbReference type="AlphaFoldDB" id="A0A1G6QHL0"/>
<name>A0A1G6QHL0_9RHOB</name>
<gene>
    <name evidence="2" type="ORF">SAMN04488239_104133</name>
</gene>
<protein>
    <recommendedName>
        <fullName evidence="4">Chitin binding Peritrophin-A domain-containing protein</fullName>
    </recommendedName>
</protein>
<accession>A0A1G6QHL0</accession>
<evidence type="ECO:0000256" key="1">
    <source>
        <dbReference type="SAM" id="SignalP"/>
    </source>
</evidence>
<reference evidence="3" key="1">
    <citation type="submission" date="2016-10" db="EMBL/GenBank/DDBJ databases">
        <authorList>
            <person name="Varghese N."/>
            <person name="Submissions S."/>
        </authorList>
    </citation>
    <scope>NUCLEOTIDE SEQUENCE [LARGE SCALE GENOMIC DNA]</scope>
    <source>
        <strain evidence="3">CGMCC 1.9108</strain>
    </source>
</reference>
<evidence type="ECO:0008006" key="4">
    <source>
        <dbReference type="Google" id="ProtNLM"/>
    </source>
</evidence>
<dbReference type="PROSITE" id="PS51257">
    <property type="entry name" value="PROKAR_LIPOPROTEIN"/>
    <property type="match status" value="1"/>
</dbReference>